<proteinExistence type="predicted"/>
<feature type="non-terminal residue" evidence="1">
    <location>
        <position position="29"/>
    </location>
</feature>
<evidence type="ECO:0000313" key="2">
    <source>
        <dbReference type="Proteomes" id="UP000265520"/>
    </source>
</evidence>
<reference evidence="1 2" key="1">
    <citation type="journal article" date="2018" name="Front. Plant Sci.">
        <title>Red Clover (Trifolium pratense) and Zigzag Clover (T. medium) - A Picture of Genomic Similarities and Differences.</title>
        <authorList>
            <person name="Dluhosova J."/>
            <person name="Istvanek J."/>
            <person name="Nedelnik J."/>
            <person name="Repkova J."/>
        </authorList>
    </citation>
    <scope>NUCLEOTIDE SEQUENCE [LARGE SCALE GENOMIC DNA]</scope>
    <source>
        <strain evidence="2">cv. 10/8</strain>
        <tissue evidence="1">Leaf</tissue>
    </source>
</reference>
<keyword evidence="2" id="KW-1185">Reference proteome</keyword>
<protein>
    <submittedName>
        <fullName evidence="1">Uncharacterized protein</fullName>
    </submittedName>
</protein>
<comment type="caution">
    <text evidence="1">The sequence shown here is derived from an EMBL/GenBank/DDBJ whole genome shotgun (WGS) entry which is preliminary data.</text>
</comment>
<name>A0A392W5E0_9FABA</name>
<dbReference type="Proteomes" id="UP000265520">
    <property type="component" value="Unassembled WGS sequence"/>
</dbReference>
<evidence type="ECO:0000313" key="1">
    <source>
        <dbReference type="EMBL" id="MCI95547.1"/>
    </source>
</evidence>
<accession>A0A392W5E0</accession>
<dbReference type="AlphaFoldDB" id="A0A392W5E0"/>
<organism evidence="1 2">
    <name type="scientific">Trifolium medium</name>
    <dbReference type="NCBI Taxonomy" id="97028"/>
    <lineage>
        <taxon>Eukaryota</taxon>
        <taxon>Viridiplantae</taxon>
        <taxon>Streptophyta</taxon>
        <taxon>Embryophyta</taxon>
        <taxon>Tracheophyta</taxon>
        <taxon>Spermatophyta</taxon>
        <taxon>Magnoliopsida</taxon>
        <taxon>eudicotyledons</taxon>
        <taxon>Gunneridae</taxon>
        <taxon>Pentapetalae</taxon>
        <taxon>rosids</taxon>
        <taxon>fabids</taxon>
        <taxon>Fabales</taxon>
        <taxon>Fabaceae</taxon>
        <taxon>Papilionoideae</taxon>
        <taxon>50 kb inversion clade</taxon>
        <taxon>NPAAA clade</taxon>
        <taxon>Hologalegina</taxon>
        <taxon>IRL clade</taxon>
        <taxon>Trifolieae</taxon>
        <taxon>Trifolium</taxon>
    </lineage>
</organism>
<sequence>MNLSNKLWELLEEKLSNRAFVEGASVRLV</sequence>
<dbReference type="EMBL" id="LXQA011390084">
    <property type="protein sequence ID" value="MCI95547.1"/>
    <property type="molecule type" value="Genomic_DNA"/>
</dbReference>